<dbReference type="Gene3D" id="1.10.287.880">
    <property type="entry name" value="Hypothetical protein YfhH domain"/>
    <property type="match status" value="1"/>
</dbReference>
<evidence type="ECO:0000313" key="1">
    <source>
        <dbReference type="EMBL" id="EIA13565.1"/>
    </source>
</evidence>
<dbReference type="AlphaFoldDB" id="A0ABC9PZ24"/>
<name>A0ABC9PZ24_STAA5</name>
<dbReference type="InterPro" id="IPR036289">
    <property type="entry name" value="YfhH"/>
</dbReference>
<comment type="caution">
    <text evidence="1">The sequence shown here is derived from an EMBL/GenBank/DDBJ whole genome shotgun (WGS) entry which is preliminary data.</text>
</comment>
<proteinExistence type="predicted"/>
<dbReference type="Pfam" id="PF08838">
    <property type="entry name" value="DUF1811"/>
    <property type="match status" value="1"/>
</dbReference>
<dbReference type="Proteomes" id="UP000003093">
    <property type="component" value="Unassembled WGS sequence"/>
</dbReference>
<dbReference type="InterPro" id="IPR014938">
    <property type="entry name" value="YfhH-like"/>
</dbReference>
<gene>
    <name evidence="1" type="ORF">ST398NM02_1965</name>
</gene>
<protein>
    <submittedName>
        <fullName evidence="1">Transcriptional regulator</fullName>
    </submittedName>
</protein>
<reference evidence="1 2" key="1">
    <citation type="journal article" date="2012" name="MBio">
        <title>Identification of a highly transmissible animal-independent Staphylococcus aureus ST398 clone with distinct genomic and cell adhesion properties.</title>
        <authorList>
            <person name="Uhlemann A.C."/>
            <person name="Porcella S.F."/>
            <person name="Trivedi S."/>
            <person name="Sullivan S.B."/>
            <person name="Hafer C."/>
            <person name="Kennedy A.D."/>
            <person name="Barbian K.D."/>
            <person name="McCarthy A.J."/>
            <person name="Street C."/>
            <person name="Hirschberg D.L."/>
            <person name="Lipkin W.I."/>
            <person name="Lindsay J.A."/>
            <person name="DeLeo F.R."/>
            <person name="Lowy F.D."/>
        </authorList>
    </citation>
    <scope>NUCLEOTIDE SEQUENCE [LARGE SCALE GENOMIC DNA]</scope>
    <source>
        <strain evidence="1 2">DR10</strain>
    </source>
</reference>
<dbReference type="EMBL" id="AIDT01000014">
    <property type="protein sequence ID" value="EIA13565.1"/>
    <property type="molecule type" value="Genomic_DNA"/>
</dbReference>
<evidence type="ECO:0000313" key="2">
    <source>
        <dbReference type="Proteomes" id="UP000003093"/>
    </source>
</evidence>
<organism evidence="1 2">
    <name type="scientific">Staphylococcus aureus subsp. aureus DR10</name>
    <dbReference type="NCBI Taxonomy" id="1155079"/>
    <lineage>
        <taxon>Bacteria</taxon>
        <taxon>Bacillati</taxon>
        <taxon>Bacillota</taxon>
        <taxon>Bacilli</taxon>
        <taxon>Bacillales</taxon>
        <taxon>Staphylococcaceae</taxon>
        <taxon>Staphylococcus</taxon>
    </lineage>
</organism>
<sequence>MVLPMEQKKLSEMSEPELRHEIQLYKEKMRKAEMNGILNEYDVYQSKVIVAESYLVDRKKIEIGKIYKLTDGSNQYFKVERLKGIFAWGFRFNSDEPEEGLPIALLQL</sequence>
<accession>A0ABC9PZ24</accession>
<dbReference type="Gene3D" id="2.30.30.340">
    <property type="entry name" value="Hypothetical protein YfhH like domains"/>
    <property type="match status" value="1"/>
</dbReference>
<dbReference type="SUPFAM" id="SSF101697">
    <property type="entry name" value="Hypothetical protein YfhH"/>
    <property type="match status" value="1"/>
</dbReference>